<dbReference type="PANTHER" id="PTHR11803:SF58">
    <property type="entry name" value="PROTEIN HMF1-RELATED"/>
    <property type="match status" value="1"/>
</dbReference>
<name>A0A381P6C5_9ZZZZ</name>
<proteinExistence type="inferred from homology"/>
<reference evidence="2" key="1">
    <citation type="submission" date="2018-05" db="EMBL/GenBank/DDBJ databases">
        <authorList>
            <person name="Lanie J.A."/>
            <person name="Ng W.-L."/>
            <person name="Kazmierczak K.M."/>
            <person name="Andrzejewski T.M."/>
            <person name="Davidsen T.M."/>
            <person name="Wayne K.J."/>
            <person name="Tettelin H."/>
            <person name="Glass J.I."/>
            <person name="Rusch D."/>
            <person name="Podicherti R."/>
            <person name="Tsui H.-C.T."/>
            <person name="Winkler M.E."/>
        </authorList>
    </citation>
    <scope>NUCLEOTIDE SEQUENCE</scope>
</reference>
<dbReference type="Gene3D" id="3.30.1330.40">
    <property type="entry name" value="RutC-like"/>
    <property type="match status" value="1"/>
</dbReference>
<protein>
    <submittedName>
        <fullName evidence="2">Uncharacterized protein</fullName>
    </submittedName>
</protein>
<dbReference type="InterPro" id="IPR035959">
    <property type="entry name" value="RutC-like_sf"/>
</dbReference>
<dbReference type="EMBL" id="UINC01000825">
    <property type="protein sequence ID" value="SUZ61768.1"/>
    <property type="molecule type" value="Genomic_DNA"/>
</dbReference>
<evidence type="ECO:0000313" key="2">
    <source>
        <dbReference type="EMBL" id="SUZ61768.1"/>
    </source>
</evidence>
<dbReference type="InterPro" id="IPR006175">
    <property type="entry name" value="YjgF/YER057c/UK114"/>
</dbReference>
<sequence length="130" mass="13916">MSIKFVNPHDAPQPAAEYSNLAIVPAGRRLLVLSGQIGNILDGSIVKGLESQYEQALANINAIVASEGGNSGDIARITVFLTEEPTEFTRIGEANQKHFPSGPPAMTWIYVAGLFRPDIKVEIEAIAAVE</sequence>
<dbReference type="Pfam" id="PF01042">
    <property type="entry name" value="Ribonuc_L-PSP"/>
    <property type="match status" value="1"/>
</dbReference>
<dbReference type="GO" id="GO:0005829">
    <property type="term" value="C:cytosol"/>
    <property type="evidence" value="ECO:0007669"/>
    <property type="project" value="TreeGrafter"/>
</dbReference>
<evidence type="ECO:0000256" key="1">
    <source>
        <dbReference type="ARBA" id="ARBA00010552"/>
    </source>
</evidence>
<dbReference type="PANTHER" id="PTHR11803">
    <property type="entry name" value="2-IMINOBUTANOATE/2-IMINOPROPANOATE DEAMINASE RIDA"/>
    <property type="match status" value="1"/>
</dbReference>
<accession>A0A381P6C5</accession>
<dbReference type="SUPFAM" id="SSF55298">
    <property type="entry name" value="YjgF-like"/>
    <property type="match status" value="1"/>
</dbReference>
<gene>
    <name evidence="2" type="ORF">METZ01_LOCUS14622</name>
</gene>
<dbReference type="AlphaFoldDB" id="A0A381P6C5"/>
<comment type="similarity">
    <text evidence="1">Belongs to the RutC family.</text>
</comment>
<dbReference type="CDD" id="cd00448">
    <property type="entry name" value="YjgF_YER057c_UK114_family"/>
    <property type="match status" value="1"/>
</dbReference>
<dbReference type="GO" id="GO:0019239">
    <property type="term" value="F:deaminase activity"/>
    <property type="evidence" value="ECO:0007669"/>
    <property type="project" value="TreeGrafter"/>
</dbReference>
<organism evidence="2">
    <name type="scientific">marine metagenome</name>
    <dbReference type="NCBI Taxonomy" id="408172"/>
    <lineage>
        <taxon>unclassified sequences</taxon>
        <taxon>metagenomes</taxon>
        <taxon>ecological metagenomes</taxon>
    </lineage>
</organism>